<keyword evidence="7" id="KW-1185">Reference proteome</keyword>
<dbReference type="OrthoDB" id="408631at2759"/>
<comment type="similarity">
    <text evidence="1 3">Belongs to the type-B carboxylesterase/lipase family.</text>
</comment>
<evidence type="ECO:0000256" key="3">
    <source>
        <dbReference type="RuleBase" id="RU361235"/>
    </source>
</evidence>
<comment type="caution">
    <text evidence="6">The sequence shown here is derived from an EMBL/GenBank/DDBJ whole genome shotgun (WGS) entry which is preliminary data.</text>
</comment>
<proteinExistence type="inferred from homology"/>
<dbReference type="InterPro" id="IPR002018">
    <property type="entry name" value="CarbesteraseB"/>
</dbReference>
<dbReference type="GO" id="GO:0016787">
    <property type="term" value="F:hydrolase activity"/>
    <property type="evidence" value="ECO:0007669"/>
    <property type="project" value="UniProtKB-KW"/>
</dbReference>
<dbReference type="InterPro" id="IPR019826">
    <property type="entry name" value="Carboxylesterase_B_AS"/>
</dbReference>
<dbReference type="Proteomes" id="UP001152607">
    <property type="component" value="Unassembled WGS sequence"/>
</dbReference>
<keyword evidence="4" id="KW-1133">Transmembrane helix</keyword>
<evidence type="ECO:0000313" key="7">
    <source>
        <dbReference type="Proteomes" id="UP001152607"/>
    </source>
</evidence>
<dbReference type="AlphaFoldDB" id="A0A9W4UKW8"/>
<protein>
    <recommendedName>
        <fullName evidence="3">Carboxylic ester hydrolase</fullName>
        <ecNumber evidence="3">3.1.1.-</ecNumber>
    </recommendedName>
</protein>
<reference evidence="6" key="1">
    <citation type="submission" date="2023-01" db="EMBL/GenBank/DDBJ databases">
        <authorList>
            <person name="Van Ghelder C."/>
            <person name="Rancurel C."/>
        </authorList>
    </citation>
    <scope>NUCLEOTIDE SEQUENCE</scope>
    <source>
        <strain evidence="6">CNCM I-4278</strain>
    </source>
</reference>
<dbReference type="EMBL" id="CAOQHR010000006">
    <property type="protein sequence ID" value="CAI6336761.1"/>
    <property type="molecule type" value="Genomic_DNA"/>
</dbReference>
<evidence type="ECO:0000256" key="2">
    <source>
        <dbReference type="ARBA" id="ARBA00022801"/>
    </source>
</evidence>
<dbReference type="PROSITE" id="PS00122">
    <property type="entry name" value="CARBOXYLESTERASE_B_1"/>
    <property type="match status" value="1"/>
</dbReference>
<dbReference type="SUPFAM" id="SSF53474">
    <property type="entry name" value="alpha/beta-Hydrolases"/>
    <property type="match status" value="1"/>
</dbReference>
<feature type="domain" description="Carboxylesterase type B" evidence="5">
    <location>
        <begin position="70"/>
        <end position="564"/>
    </location>
</feature>
<dbReference type="InterPro" id="IPR050309">
    <property type="entry name" value="Type-B_Carboxylest/Lipase"/>
</dbReference>
<feature type="transmembrane region" description="Helical" evidence="4">
    <location>
        <begin position="23"/>
        <end position="46"/>
    </location>
</feature>
<evidence type="ECO:0000256" key="4">
    <source>
        <dbReference type="SAM" id="Phobius"/>
    </source>
</evidence>
<organism evidence="6 7">
    <name type="scientific">Periconia digitata</name>
    <dbReference type="NCBI Taxonomy" id="1303443"/>
    <lineage>
        <taxon>Eukaryota</taxon>
        <taxon>Fungi</taxon>
        <taxon>Dikarya</taxon>
        <taxon>Ascomycota</taxon>
        <taxon>Pezizomycotina</taxon>
        <taxon>Dothideomycetes</taxon>
        <taxon>Pleosporomycetidae</taxon>
        <taxon>Pleosporales</taxon>
        <taxon>Massarineae</taxon>
        <taxon>Periconiaceae</taxon>
        <taxon>Periconia</taxon>
    </lineage>
</organism>
<keyword evidence="4" id="KW-0472">Membrane</keyword>
<evidence type="ECO:0000259" key="5">
    <source>
        <dbReference type="Pfam" id="PF00135"/>
    </source>
</evidence>
<keyword evidence="2 3" id="KW-0378">Hydrolase</keyword>
<dbReference type="EC" id="3.1.1.-" evidence="3"/>
<evidence type="ECO:0000256" key="1">
    <source>
        <dbReference type="ARBA" id="ARBA00005964"/>
    </source>
</evidence>
<dbReference type="PANTHER" id="PTHR11559">
    <property type="entry name" value="CARBOXYLESTERASE"/>
    <property type="match status" value="1"/>
</dbReference>
<dbReference type="InterPro" id="IPR029058">
    <property type="entry name" value="AB_hydrolase_fold"/>
</dbReference>
<keyword evidence="4" id="KW-0812">Transmembrane</keyword>
<sequence length="595" mass="66451">MLDSRGNGKFSLANLRALRGRRLYVLLTTLSGLVLFAIIFPLAFLLPNKDNADPDRVDLDYLSFRPVREGNVKLYWNMPYAASTGGQNRFRGPQPPPLYNQNGTMEFGGQFGMCPNIQKIDSKLRNKNDVAGDDIAGIYTARTEDCLSLHVFAPSDAKPGDDLPVLVNIPGGGFHLPGRGNGKDFVEKSRIEKNGKVDFKGIIVVMMYYRNGIYGFLSGDEIAKDGDFNMGFRDQRAALEWVQKYIRYFGGNSDHVVIMGTSAGGTSVVAQLAANHGDNTFPVPGSGRKPLFHGAIMQSPASPTYFTKEQANDFYGRVARGVGCANDTSISCVRNASVGDLYWQNYPMAFAGRNTPPRWMWAPTAEKGPNALWTEPGTTALLNGHSAKVPTIIGYTSNEGTDQVFKTIDNEGDFKSYIKDHYPLLTDDDLDVLVKNYPNDRHWPDSGSWWDAVSKAQGELRYICPTYLSAQGLAQHGANSTEKAPTYTYQWDVHWGPDNVNGYGTKHAATVGQVLARKDNEISDYFISFIKTLDPNKERRKGTAEWESLDDRKRRLLFTNREDEARTFKIRMQDVDEQREKTCGDLRNMMARTQQ</sequence>
<evidence type="ECO:0000313" key="6">
    <source>
        <dbReference type="EMBL" id="CAI6336761.1"/>
    </source>
</evidence>
<name>A0A9W4UKW8_9PLEO</name>
<dbReference type="Gene3D" id="3.40.50.1820">
    <property type="entry name" value="alpha/beta hydrolase"/>
    <property type="match status" value="1"/>
</dbReference>
<gene>
    <name evidence="6" type="ORF">PDIGIT_LOCUS9867</name>
</gene>
<accession>A0A9W4UKW8</accession>
<dbReference type="Pfam" id="PF00135">
    <property type="entry name" value="COesterase"/>
    <property type="match status" value="1"/>
</dbReference>